<keyword evidence="3" id="KW-1185">Reference proteome</keyword>
<dbReference type="AlphaFoldDB" id="A0A8E2EB02"/>
<dbReference type="EMBL" id="KV744956">
    <property type="protein sequence ID" value="OCK80505.1"/>
    <property type="molecule type" value="Genomic_DNA"/>
</dbReference>
<evidence type="ECO:0000256" key="1">
    <source>
        <dbReference type="SAM" id="Phobius"/>
    </source>
</evidence>
<protein>
    <submittedName>
        <fullName evidence="2">Uncharacterized protein</fullName>
    </submittedName>
</protein>
<accession>A0A8E2EB02</accession>
<feature type="transmembrane region" description="Helical" evidence="1">
    <location>
        <begin position="34"/>
        <end position="55"/>
    </location>
</feature>
<keyword evidence="1" id="KW-0472">Membrane</keyword>
<feature type="transmembrane region" description="Helical" evidence="1">
    <location>
        <begin position="75"/>
        <end position="96"/>
    </location>
</feature>
<keyword evidence="1" id="KW-0812">Transmembrane</keyword>
<name>A0A8E2EB02_9PEZI</name>
<evidence type="ECO:0000313" key="3">
    <source>
        <dbReference type="Proteomes" id="UP000250266"/>
    </source>
</evidence>
<dbReference type="Proteomes" id="UP000250266">
    <property type="component" value="Unassembled WGS sequence"/>
</dbReference>
<sequence>MHAYMKNLLLFWRRRICGNAGVVAYILEQAWRLLLGYLDIFLFFFLPFFIFNFSLALPTSVAWAVHCASQCPFPLFVHTGGSCIGWCVRILVYFIIFELYVWRRSSVYFVNILPVLVPGWACS</sequence>
<proteinExistence type="predicted"/>
<gene>
    <name evidence="2" type="ORF">K432DRAFT_42003</name>
</gene>
<evidence type="ECO:0000313" key="2">
    <source>
        <dbReference type="EMBL" id="OCK80505.1"/>
    </source>
</evidence>
<reference evidence="2 3" key="1">
    <citation type="journal article" date="2016" name="Nat. Commun.">
        <title>Ectomycorrhizal ecology is imprinted in the genome of the dominant symbiotic fungus Cenococcum geophilum.</title>
        <authorList>
            <consortium name="DOE Joint Genome Institute"/>
            <person name="Peter M."/>
            <person name="Kohler A."/>
            <person name="Ohm R.A."/>
            <person name="Kuo A."/>
            <person name="Krutzmann J."/>
            <person name="Morin E."/>
            <person name="Arend M."/>
            <person name="Barry K.W."/>
            <person name="Binder M."/>
            <person name="Choi C."/>
            <person name="Clum A."/>
            <person name="Copeland A."/>
            <person name="Grisel N."/>
            <person name="Haridas S."/>
            <person name="Kipfer T."/>
            <person name="LaButti K."/>
            <person name="Lindquist E."/>
            <person name="Lipzen A."/>
            <person name="Maire R."/>
            <person name="Meier B."/>
            <person name="Mihaltcheva S."/>
            <person name="Molinier V."/>
            <person name="Murat C."/>
            <person name="Poggeler S."/>
            <person name="Quandt C.A."/>
            <person name="Sperisen C."/>
            <person name="Tritt A."/>
            <person name="Tisserant E."/>
            <person name="Crous P.W."/>
            <person name="Henrissat B."/>
            <person name="Nehls U."/>
            <person name="Egli S."/>
            <person name="Spatafora J.W."/>
            <person name="Grigoriev I.V."/>
            <person name="Martin F.M."/>
        </authorList>
    </citation>
    <scope>NUCLEOTIDE SEQUENCE [LARGE SCALE GENOMIC DNA]</scope>
    <source>
        <strain evidence="2 3">CBS 459.81</strain>
    </source>
</reference>
<keyword evidence="1" id="KW-1133">Transmembrane helix</keyword>
<organism evidence="2 3">
    <name type="scientific">Lepidopterella palustris CBS 459.81</name>
    <dbReference type="NCBI Taxonomy" id="1314670"/>
    <lineage>
        <taxon>Eukaryota</taxon>
        <taxon>Fungi</taxon>
        <taxon>Dikarya</taxon>
        <taxon>Ascomycota</taxon>
        <taxon>Pezizomycotina</taxon>
        <taxon>Dothideomycetes</taxon>
        <taxon>Pleosporomycetidae</taxon>
        <taxon>Mytilinidiales</taxon>
        <taxon>Argynnaceae</taxon>
        <taxon>Lepidopterella</taxon>
    </lineage>
</organism>